<accession>A0A9W7GAE5</accession>
<gene>
    <name evidence="1" type="ORF">TrCOL_g7942</name>
</gene>
<dbReference type="AlphaFoldDB" id="A0A9W7GAE5"/>
<organism evidence="1 2">
    <name type="scientific">Triparma columacea</name>
    <dbReference type="NCBI Taxonomy" id="722753"/>
    <lineage>
        <taxon>Eukaryota</taxon>
        <taxon>Sar</taxon>
        <taxon>Stramenopiles</taxon>
        <taxon>Ochrophyta</taxon>
        <taxon>Bolidophyceae</taxon>
        <taxon>Parmales</taxon>
        <taxon>Triparmaceae</taxon>
        <taxon>Triparma</taxon>
    </lineage>
</organism>
<evidence type="ECO:0000313" key="1">
    <source>
        <dbReference type="EMBL" id="GMI37832.1"/>
    </source>
</evidence>
<evidence type="ECO:0000313" key="2">
    <source>
        <dbReference type="Proteomes" id="UP001165065"/>
    </source>
</evidence>
<keyword evidence="2" id="KW-1185">Reference proteome</keyword>
<comment type="caution">
    <text evidence="1">The sequence shown here is derived from an EMBL/GenBank/DDBJ whole genome shotgun (WGS) entry which is preliminary data.</text>
</comment>
<dbReference type="OrthoDB" id="10263751at2759"/>
<reference evidence="2" key="1">
    <citation type="journal article" date="2023" name="Commun. Biol.">
        <title>Genome analysis of Parmales, the sister group of diatoms, reveals the evolutionary specialization of diatoms from phago-mixotrophs to photoautotrophs.</title>
        <authorList>
            <person name="Ban H."/>
            <person name="Sato S."/>
            <person name="Yoshikawa S."/>
            <person name="Yamada K."/>
            <person name="Nakamura Y."/>
            <person name="Ichinomiya M."/>
            <person name="Sato N."/>
            <person name="Blanc-Mathieu R."/>
            <person name="Endo H."/>
            <person name="Kuwata A."/>
            <person name="Ogata H."/>
        </authorList>
    </citation>
    <scope>NUCLEOTIDE SEQUENCE [LARGE SCALE GENOMIC DNA]</scope>
</reference>
<dbReference type="EMBL" id="BRYA01000077">
    <property type="protein sequence ID" value="GMI37832.1"/>
    <property type="molecule type" value="Genomic_DNA"/>
</dbReference>
<protein>
    <submittedName>
        <fullName evidence="1">Uncharacterized protein</fullName>
    </submittedName>
</protein>
<dbReference type="Gene3D" id="3.40.30.10">
    <property type="entry name" value="Glutaredoxin"/>
    <property type="match status" value="1"/>
</dbReference>
<proteinExistence type="predicted"/>
<sequence length="134" mass="14585">MAAKTNPVKPIESVEEFDTWLEKSQDILLVIDVHQGWSGQTETLIPTFNRVMLDTEQADKRVAILSASIPTFASKVQELGSDDAKLGDVGEKGCSPLFLAVRFGKAVGMVEGANSPALVELITEQIPDLKEEQD</sequence>
<dbReference type="Proteomes" id="UP001165065">
    <property type="component" value="Unassembled WGS sequence"/>
</dbReference>
<name>A0A9W7GAE5_9STRA</name>